<dbReference type="AlphaFoldDB" id="A0A914E0X7"/>
<dbReference type="Proteomes" id="UP000887540">
    <property type="component" value="Unplaced"/>
</dbReference>
<reference evidence="3" key="1">
    <citation type="submission" date="2022-11" db="UniProtKB">
        <authorList>
            <consortium name="WormBaseParasite"/>
        </authorList>
    </citation>
    <scope>IDENTIFICATION</scope>
</reference>
<evidence type="ECO:0000313" key="2">
    <source>
        <dbReference type="Proteomes" id="UP000887540"/>
    </source>
</evidence>
<keyword evidence="2" id="KW-1185">Reference proteome</keyword>
<feature type="region of interest" description="Disordered" evidence="1">
    <location>
        <begin position="1"/>
        <end position="23"/>
    </location>
</feature>
<organism evidence="2 3">
    <name type="scientific">Acrobeloides nanus</name>
    <dbReference type="NCBI Taxonomy" id="290746"/>
    <lineage>
        <taxon>Eukaryota</taxon>
        <taxon>Metazoa</taxon>
        <taxon>Ecdysozoa</taxon>
        <taxon>Nematoda</taxon>
        <taxon>Chromadorea</taxon>
        <taxon>Rhabditida</taxon>
        <taxon>Tylenchina</taxon>
        <taxon>Cephalobomorpha</taxon>
        <taxon>Cephaloboidea</taxon>
        <taxon>Cephalobidae</taxon>
        <taxon>Acrobeloides</taxon>
    </lineage>
</organism>
<accession>A0A914E0X7</accession>
<protein>
    <submittedName>
        <fullName evidence="3">Uncharacterized protein</fullName>
    </submittedName>
</protein>
<evidence type="ECO:0000313" key="3">
    <source>
        <dbReference type="WBParaSite" id="ACRNAN_scaffold4977.g16636.t1"/>
    </source>
</evidence>
<dbReference type="WBParaSite" id="ACRNAN_scaffold4977.g16636.t1">
    <property type="protein sequence ID" value="ACRNAN_scaffold4977.g16636.t1"/>
    <property type="gene ID" value="ACRNAN_scaffold4977.g16636"/>
</dbReference>
<sequence length="103" mass="11554">MPNESQPKSKAIKRTKSPKPALSQLCKTSITMSSITLISDLGSENVSPKKEAPKENLLSVPKETEKREPLSPIHSPSKDVNLMWKRVMEVEEKLRRTSLKQTA</sequence>
<feature type="region of interest" description="Disordered" evidence="1">
    <location>
        <begin position="42"/>
        <end position="78"/>
    </location>
</feature>
<evidence type="ECO:0000256" key="1">
    <source>
        <dbReference type="SAM" id="MobiDB-lite"/>
    </source>
</evidence>
<proteinExistence type="predicted"/>
<name>A0A914E0X7_9BILA</name>